<dbReference type="Pfam" id="PF01906">
    <property type="entry name" value="YbjQ_1"/>
    <property type="match status" value="1"/>
</dbReference>
<organism evidence="3 4">
    <name type="scientific">Ottowia testudinis</name>
    <dbReference type="NCBI Taxonomy" id="2816950"/>
    <lineage>
        <taxon>Bacteria</taxon>
        <taxon>Pseudomonadati</taxon>
        <taxon>Pseudomonadota</taxon>
        <taxon>Betaproteobacteria</taxon>
        <taxon>Burkholderiales</taxon>
        <taxon>Comamonadaceae</taxon>
        <taxon>Ottowia</taxon>
    </lineage>
</organism>
<dbReference type="InterPro" id="IPR002765">
    <property type="entry name" value="UPF0145_YbjQ-like"/>
</dbReference>
<dbReference type="KEGG" id="otd:J1M35_16665"/>
<dbReference type="PANTHER" id="PTHR34068">
    <property type="entry name" value="UPF0145 PROTEIN YBJQ"/>
    <property type="match status" value="1"/>
</dbReference>
<dbReference type="RefSeq" id="WP_208008262.1">
    <property type="nucleotide sequence ID" value="NZ_CP071796.1"/>
</dbReference>
<dbReference type="Proteomes" id="UP000663903">
    <property type="component" value="Chromosome"/>
</dbReference>
<evidence type="ECO:0000256" key="2">
    <source>
        <dbReference type="SAM" id="Phobius"/>
    </source>
</evidence>
<accession>A0A975CIA4</accession>
<dbReference type="PANTHER" id="PTHR34068:SF2">
    <property type="entry name" value="UPF0145 PROTEIN SCO3412"/>
    <property type="match status" value="1"/>
</dbReference>
<feature type="transmembrane region" description="Helical" evidence="2">
    <location>
        <begin position="187"/>
        <end position="209"/>
    </location>
</feature>
<keyword evidence="4" id="KW-1185">Reference proteome</keyword>
<gene>
    <name evidence="3" type="ORF">J1M35_16665</name>
</gene>
<dbReference type="AlphaFoldDB" id="A0A975CIA4"/>
<dbReference type="Gene3D" id="3.30.110.70">
    <property type="entry name" value="Hypothetical protein apc22750. Chain B"/>
    <property type="match status" value="1"/>
</dbReference>
<evidence type="ECO:0000256" key="1">
    <source>
        <dbReference type="ARBA" id="ARBA00010751"/>
    </source>
</evidence>
<dbReference type="EMBL" id="CP071796">
    <property type="protein sequence ID" value="QTD44699.1"/>
    <property type="molecule type" value="Genomic_DNA"/>
</dbReference>
<feature type="transmembrane region" description="Helical" evidence="2">
    <location>
        <begin position="244"/>
        <end position="268"/>
    </location>
</feature>
<feature type="transmembrane region" description="Helical" evidence="2">
    <location>
        <begin position="215"/>
        <end position="237"/>
    </location>
</feature>
<comment type="similarity">
    <text evidence="1">Belongs to the UPF0145 family.</text>
</comment>
<keyword evidence="2" id="KW-1133">Transmembrane helix</keyword>
<protein>
    <submittedName>
        <fullName evidence="3">Heavy metal-binding domain-containing protein</fullName>
    </submittedName>
</protein>
<sequence>MEILLKLGVFLVLAVIGFWRGRRNELAHLKQIEEEEKALADVLIFASRRPPRLAHPMDPLLVCGSVVVGSDFFRLLIASLRKVVGGNYRSYENMLERARRHALVRMKQAARDQGARMIFNVRFSTSRISDSRRGAEAAQVEVLAYGTAYIPATGTVAQSRAQHRPNLAITEHESGQTDLMKNPASRWWVLGWFAGVFYCLGELVTDAFWQHAWRYIGGAPWALLLPAAGVLAVLLAVNGRRRQLGWGVTIFLTVLTAPVLAFTLYFGLLRINGATAFDAAPRTYVLQKDFSLKPQDGRGPTVRFDDYMDYWGMQKPGMTADVLIARGWLGFDQYDINSLRDRYRAYYQSRP</sequence>
<name>A0A975CIA4_9BURK</name>
<reference evidence="3" key="1">
    <citation type="submission" date="2021-03" db="EMBL/GenBank/DDBJ databases">
        <title>Ottowia sp. 27C isolated from the cloaca of a Giant Asian pond turtle (Heosemys grandis).</title>
        <authorList>
            <person name="Spergser J."/>
            <person name="Busse H.-J."/>
        </authorList>
    </citation>
    <scope>NUCLEOTIDE SEQUENCE</scope>
    <source>
        <strain evidence="3">27C</strain>
    </source>
</reference>
<dbReference type="SUPFAM" id="SSF117782">
    <property type="entry name" value="YbjQ-like"/>
    <property type="match status" value="1"/>
</dbReference>
<evidence type="ECO:0000313" key="3">
    <source>
        <dbReference type="EMBL" id="QTD44699.1"/>
    </source>
</evidence>
<keyword evidence="2" id="KW-0812">Transmembrane</keyword>
<keyword evidence="2" id="KW-0472">Membrane</keyword>
<dbReference type="InterPro" id="IPR035439">
    <property type="entry name" value="UPF0145_dom_sf"/>
</dbReference>
<proteinExistence type="inferred from homology"/>
<evidence type="ECO:0000313" key="4">
    <source>
        <dbReference type="Proteomes" id="UP000663903"/>
    </source>
</evidence>